<dbReference type="PANTHER" id="PTHR31828">
    <property type="entry name" value="PHOSPHOLIPASE A1-IIGAMMA"/>
    <property type="match status" value="1"/>
</dbReference>
<protein>
    <recommendedName>
        <fullName evidence="5">Phospholipase A1</fullName>
        <ecNumber evidence="5">3.1.1.-</ecNumber>
    </recommendedName>
</protein>
<comment type="similarity">
    <text evidence="1 5">Belongs to the AB hydrolase superfamily. Lipase family.</text>
</comment>
<evidence type="ECO:0000259" key="6">
    <source>
        <dbReference type="Pfam" id="PF01764"/>
    </source>
</evidence>
<dbReference type="SUPFAM" id="SSF53474">
    <property type="entry name" value="alpha/beta-Hydrolases"/>
    <property type="match status" value="1"/>
</dbReference>
<dbReference type="InterPro" id="IPR029058">
    <property type="entry name" value="AB_hydrolase_fold"/>
</dbReference>
<dbReference type="AlphaFoldDB" id="A0A4S4DAA7"/>
<dbReference type="PANTHER" id="PTHR31828:SF1">
    <property type="entry name" value="PHOSPHOLIPASE A1-IIGAMMA"/>
    <property type="match status" value="1"/>
</dbReference>
<evidence type="ECO:0000256" key="2">
    <source>
        <dbReference type="ARBA" id="ARBA00022801"/>
    </source>
</evidence>
<dbReference type="Pfam" id="PF01764">
    <property type="entry name" value="Lipase_3"/>
    <property type="match status" value="1"/>
</dbReference>
<dbReference type="GO" id="GO:0008970">
    <property type="term" value="F:phospholipase A1 activity"/>
    <property type="evidence" value="ECO:0007669"/>
    <property type="project" value="UniProtKB-UniRule"/>
</dbReference>
<evidence type="ECO:0000313" key="8">
    <source>
        <dbReference type="Proteomes" id="UP000306102"/>
    </source>
</evidence>
<dbReference type="InterPro" id="IPR033556">
    <property type="entry name" value="PLA"/>
</dbReference>
<dbReference type="EC" id="3.1.1.-" evidence="5"/>
<keyword evidence="4 5" id="KW-0443">Lipid metabolism</keyword>
<evidence type="ECO:0000256" key="3">
    <source>
        <dbReference type="ARBA" id="ARBA00022963"/>
    </source>
</evidence>
<dbReference type="Proteomes" id="UP000306102">
    <property type="component" value="Unassembled WGS sequence"/>
</dbReference>
<feature type="domain" description="Fungal lipase-type" evidence="6">
    <location>
        <begin position="3"/>
        <end position="86"/>
    </location>
</feature>
<evidence type="ECO:0000256" key="4">
    <source>
        <dbReference type="ARBA" id="ARBA00023098"/>
    </source>
</evidence>
<sequence length="146" mass="15962">MKQISITTAGHSLDAAIATLNAVDIVVNGLNKPRDQPNKACPVTAFVIASPRVGDSGFKKVFSESKDLRVLRIHNALDIVPNYPLIGYSDVGEELGIDTTKSEYLKSPGNLENWHNLEAYLHGQSNTTTGKTDQQNIAEWQQKSIT</sequence>
<accession>A0A4S4DAA7</accession>
<organism evidence="7 8">
    <name type="scientific">Camellia sinensis var. sinensis</name>
    <name type="common">China tea</name>
    <dbReference type="NCBI Taxonomy" id="542762"/>
    <lineage>
        <taxon>Eukaryota</taxon>
        <taxon>Viridiplantae</taxon>
        <taxon>Streptophyta</taxon>
        <taxon>Embryophyta</taxon>
        <taxon>Tracheophyta</taxon>
        <taxon>Spermatophyta</taxon>
        <taxon>Magnoliopsida</taxon>
        <taxon>eudicotyledons</taxon>
        <taxon>Gunneridae</taxon>
        <taxon>Pentapetalae</taxon>
        <taxon>asterids</taxon>
        <taxon>Ericales</taxon>
        <taxon>Theaceae</taxon>
        <taxon>Camellia</taxon>
    </lineage>
</organism>
<keyword evidence="2 5" id="KW-0378">Hydrolase</keyword>
<comment type="function">
    <text evidence="5">Acylhydrolase that catalyzes the hydrolysis of phospholipids at the sn-1 position.</text>
</comment>
<evidence type="ECO:0000256" key="1">
    <source>
        <dbReference type="ARBA" id="ARBA00010701"/>
    </source>
</evidence>
<keyword evidence="3 5" id="KW-0442">Lipid degradation</keyword>
<dbReference type="InterPro" id="IPR002921">
    <property type="entry name" value="Fungal_lipase-type"/>
</dbReference>
<evidence type="ECO:0000313" key="7">
    <source>
        <dbReference type="EMBL" id="THF99468.1"/>
    </source>
</evidence>
<keyword evidence="8" id="KW-1185">Reference proteome</keyword>
<dbReference type="EMBL" id="SDRB02011945">
    <property type="protein sequence ID" value="THF99468.1"/>
    <property type="molecule type" value="Genomic_DNA"/>
</dbReference>
<name>A0A4S4DAA7_CAMSN</name>
<dbReference type="GO" id="GO:0016042">
    <property type="term" value="P:lipid catabolic process"/>
    <property type="evidence" value="ECO:0007669"/>
    <property type="project" value="UniProtKB-UniRule"/>
</dbReference>
<reference evidence="7 8" key="1">
    <citation type="journal article" date="2018" name="Proc. Natl. Acad. Sci. U.S.A.">
        <title>Draft genome sequence of Camellia sinensis var. sinensis provides insights into the evolution of the tea genome and tea quality.</title>
        <authorList>
            <person name="Wei C."/>
            <person name="Yang H."/>
            <person name="Wang S."/>
            <person name="Zhao J."/>
            <person name="Liu C."/>
            <person name="Gao L."/>
            <person name="Xia E."/>
            <person name="Lu Y."/>
            <person name="Tai Y."/>
            <person name="She G."/>
            <person name="Sun J."/>
            <person name="Cao H."/>
            <person name="Tong W."/>
            <person name="Gao Q."/>
            <person name="Li Y."/>
            <person name="Deng W."/>
            <person name="Jiang X."/>
            <person name="Wang W."/>
            <person name="Chen Q."/>
            <person name="Zhang S."/>
            <person name="Li H."/>
            <person name="Wu J."/>
            <person name="Wang P."/>
            <person name="Li P."/>
            <person name="Shi C."/>
            <person name="Zheng F."/>
            <person name="Jian J."/>
            <person name="Huang B."/>
            <person name="Shan D."/>
            <person name="Shi M."/>
            <person name="Fang C."/>
            <person name="Yue Y."/>
            <person name="Li F."/>
            <person name="Li D."/>
            <person name="Wei S."/>
            <person name="Han B."/>
            <person name="Jiang C."/>
            <person name="Yin Y."/>
            <person name="Xia T."/>
            <person name="Zhang Z."/>
            <person name="Bennetzen J.L."/>
            <person name="Zhao S."/>
            <person name="Wan X."/>
        </authorList>
    </citation>
    <scope>NUCLEOTIDE SEQUENCE [LARGE SCALE GENOMIC DNA]</scope>
    <source>
        <strain evidence="8">cv. Shuchazao</strain>
        <tissue evidence="7">Leaf</tissue>
    </source>
</reference>
<evidence type="ECO:0000256" key="5">
    <source>
        <dbReference type="RuleBase" id="RU367093"/>
    </source>
</evidence>
<dbReference type="Gene3D" id="3.40.50.1820">
    <property type="entry name" value="alpha/beta hydrolase"/>
    <property type="match status" value="1"/>
</dbReference>
<gene>
    <name evidence="7" type="ORF">TEA_016340</name>
</gene>
<comment type="caution">
    <text evidence="7">The sequence shown here is derived from an EMBL/GenBank/DDBJ whole genome shotgun (WGS) entry which is preliminary data.</text>
</comment>
<proteinExistence type="inferred from homology"/>